<dbReference type="SUPFAM" id="SSF54001">
    <property type="entry name" value="Cysteine proteinases"/>
    <property type="match status" value="1"/>
</dbReference>
<dbReference type="Gene3D" id="3.10.450.10">
    <property type="match status" value="3"/>
</dbReference>
<dbReference type="InterPro" id="IPR018073">
    <property type="entry name" value="Prot_inh_cystat_CS"/>
</dbReference>
<sequence>MKLLWCLLIATLVFSHSGECKNKRRANKNDDLTTGNELTSTNYDEGDFSSDETLLKGRDAGWDPSFLDILSSDYFDESPKPKKASNKNDFVQEDEDSTLPSAIVEDENIGVPVAPSVEEEIVTGRSICSGCARDIDPEDSKIQEIANFAFKSHLDSLEDEDAGRHLVRVVKAQTQVVAGQKYMIDVEMGYSNCSKAELKLSEQTCLIDPEKETFICNFEILEQKWRNHTELLLTRCDQAVSDADLPAELEPDPEEAEARIGELDENSDEMEDATTTSTAYDAPESRRKRDTKTPIGILRDADEDKATLMELARFAVEQLDVIDEDNDARLVMDILSAKKQTVSGWLYHLKIRVAQTTCEEGTKISYENCKEKIVLPYNVCSVKILFQPWQTVQKKVTESQCSPEKMKKGKKLGKQFFKKDENSQNEVMEKTLVGGFSPVDPNSQDLLELADFVTSSVDLQSNALHAQKLVRVIEAHRQIVSGVKTKMVIEMGYTSCRKSKTLDKSKCEIDESREHNYCNITVWEQPWMKTRKITDSKCGRKEELYKDSRKKRSLITARSLGSNIDGVVISTGSSNGDLEEKKFSTFMAQHSKKYQSEEEYKYRLGVFRQNLQKIKLLQEYEQGTATYGVTKFADLTEEEFSKHYVGLRPDLRQRHKPAKKAEIPPIAKLPEEFDWRHYNVVTPVKNQGLCGSCWAFSVTGNIEGLYALKHKNLVSFSEQELVDCDTLDEGCNGGLPENAYKILQKIGGLETESEYPYDGRNEKCSFNASKAQAKVKGFVELPKNETEIAMYLMKHGPISIGINANAMQFYWGGVSHPWKFLCSPKSLDHGVLIVGYGVHTTSVRHKVLPYWIVKNSWGPHWGEQGYYRVYRGANTCGISEMATSAKLF</sequence>
<dbReference type="InterPro" id="IPR013128">
    <property type="entry name" value="Peptidase_C1A"/>
</dbReference>
<accession>A0ABP1QW44</accession>
<feature type="compositionally biased region" description="Polar residues" evidence="8">
    <location>
        <begin position="32"/>
        <end position="43"/>
    </location>
</feature>
<keyword evidence="14" id="KW-1185">Reference proteome</keyword>
<dbReference type="PROSITE" id="PS00139">
    <property type="entry name" value="THIOL_PROTEASE_CYS"/>
    <property type="match status" value="1"/>
</dbReference>
<feature type="domain" description="Cystatin" evidence="10">
    <location>
        <begin position="127"/>
        <end position="237"/>
    </location>
</feature>
<feature type="region of interest" description="Disordered" evidence="8">
    <location>
        <begin position="246"/>
        <end position="291"/>
    </location>
</feature>
<comment type="caution">
    <text evidence="13">The sequence shown here is derived from an EMBL/GenBank/DDBJ whole genome shotgun (WGS) entry which is preliminary data.</text>
</comment>
<dbReference type="Proteomes" id="UP001642540">
    <property type="component" value="Unassembled WGS sequence"/>
</dbReference>
<evidence type="ECO:0000256" key="9">
    <source>
        <dbReference type="SAM" id="SignalP"/>
    </source>
</evidence>
<dbReference type="InterPro" id="IPR039417">
    <property type="entry name" value="Peptidase_C1A_papain-like"/>
</dbReference>
<evidence type="ECO:0000256" key="3">
    <source>
        <dbReference type="ARBA" id="ARBA00022670"/>
    </source>
</evidence>
<dbReference type="InterPro" id="IPR046350">
    <property type="entry name" value="Cystatin_sf"/>
</dbReference>
<comment type="similarity">
    <text evidence="2">Belongs to the cystatin family.</text>
</comment>
<evidence type="ECO:0008006" key="15">
    <source>
        <dbReference type="Google" id="ProtNLM"/>
    </source>
</evidence>
<keyword evidence="7" id="KW-1015">Disulfide bond</keyword>
<dbReference type="Pfam" id="PF00112">
    <property type="entry name" value="Peptidase_C1"/>
    <property type="match status" value="1"/>
</dbReference>
<evidence type="ECO:0000256" key="6">
    <source>
        <dbReference type="ARBA" id="ARBA00023145"/>
    </source>
</evidence>
<keyword evidence="4" id="KW-0378">Hydrolase</keyword>
<evidence type="ECO:0000256" key="1">
    <source>
        <dbReference type="ARBA" id="ARBA00008455"/>
    </source>
</evidence>
<feature type="domain" description="Cathepsin propeptide inhibitor" evidence="12">
    <location>
        <begin position="583"/>
        <end position="640"/>
    </location>
</feature>
<dbReference type="SUPFAM" id="SSF54403">
    <property type="entry name" value="Cystatin/monellin"/>
    <property type="match status" value="3"/>
</dbReference>
<evidence type="ECO:0000256" key="2">
    <source>
        <dbReference type="ARBA" id="ARBA00009403"/>
    </source>
</evidence>
<reference evidence="13 14" key="1">
    <citation type="submission" date="2024-08" db="EMBL/GenBank/DDBJ databases">
        <authorList>
            <person name="Cucini C."/>
            <person name="Frati F."/>
        </authorList>
    </citation>
    <scope>NUCLEOTIDE SEQUENCE [LARGE SCALE GENOMIC DNA]</scope>
</reference>
<dbReference type="PANTHER" id="PTHR12411">
    <property type="entry name" value="CYSTEINE PROTEASE FAMILY C1-RELATED"/>
    <property type="match status" value="1"/>
</dbReference>
<feature type="domain" description="Cystatin" evidence="10">
    <location>
        <begin position="431"/>
        <end position="539"/>
    </location>
</feature>
<dbReference type="InterPro" id="IPR000010">
    <property type="entry name" value="Cystatin_dom"/>
</dbReference>
<organism evidence="13 14">
    <name type="scientific">Orchesella dallaii</name>
    <dbReference type="NCBI Taxonomy" id="48710"/>
    <lineage>
        <taxon>Eukaryota</taxon>
        <taxon>Metazoa</taxon>
        <taxon>Ecdysozoa</taxon>
        <taxon>Arthropoda</taxon>
        <taxon>Hexapoda</taxon>
        <taxon>Collembola</taxon>
        <taxon>Entomobryomorpha</taxon>
        <taxon>Entomobryoidea</taxon>
        <taxon>Orchesellidae</taxon>
        <taxon>Orchesellinae</taxon>
        <taxon>Orchesella</taxon>
    </lineage>
</organism>
<keyword evidence="6" id="KW-0865">Zymogen</keyword>
<dbReference type="CDD" id="cd00042">
    <property type="entry name" value="CY"/>
    <property type="match status" value="3"/>
</dbReference>
<evidence type="ECO:0000259" key="12">
    <source>
        <dbReference type="SMART" id="SM00848"/>
    </source>
</evidence>
<dbReference type="PROSITE" id="PS00639">
    <property type="entry name" value="THIOL_PROTEASE_HIS"/>
    <property type="match status" value="1"/>
</dbReference>
<evidence type="ECO:0000256" key="8">
    <source>
        <dbReference type="SAM" id="MobiDB-lite"/>
    </source>
</evidence>
<dbReference type="SMART" id="SM00645">
    <property type="entry name" value="Pept_C1"/>
    <property type="match status" value="1"/>
</dbReference>
<evidence type="ECO:0000256" key="7">
    <source>
        <dbReference type="ARBA" id="ARBA00023157"/>
    </source>
</evidence>
<keyword evidence="9" id="KW-0732">Signal</keyword>
<feature type="domain" description="Cystatin" evidence="10">
    <location>
        <begin position="293"/>
        <end position="402"/>
    </location>
</feature>
<evidence type="ECO:0000259" key="11">
    <source>
        <dbReference type="SMART" id="SM00645"/>
    </source>
</evidence>
<keyword evidence="5" id="KW-0788">Thiol protease</keyword>
<dbReference type="Gene3D" id="3.90.70.10">
    <property type="entry name" value="Cysteine proteinases"/>
    <property type="match status" value="1"/>
</dbReference>
<dbReference type="EMBL" id="CAXLJM020000046">
    <property type="protein sequence ID" value="CAL8110912.1"/>
    <property type="molecule type" value="Genomic_DNA"/>
</dbReference>
<feature type="region of interest" description="Disordered" evidence="8">
    <location>
        <begin position="24"/>
        <end position="46"/>
    </location>
</feature>
<feature type="signal peptide" evidence="9">
    <location>
        <begin position="1"/>
        <end position="20"/>
    </location>
</feature>
<feature type="compositionally biased region" description="Acidic residues" evidence="8">
    <location>
        <begin position="246"/>
        <end position="255"/>
    </location>
</feature>
<dbReference type="InterPro" id="IPR000668">
    <property type="entry name" value="Peptidase_C1A_C"/>
</dbReference>
<dbReference type="Pfam" id="PF00031">
    <property type="entry name" value="Cystatin"/>
    <property type="match status" value="3"/>
</dbReference>
<evidence type="ECO:0000313" key="14">
    <source>
        <dbReference type="Proteomes" id="UP001642540"/>
    </source>
</evidence>
<evidence type="ECO:0000259" key="10">
    <source>
        <dbReference type="SMART" id="SM00043"/>
    </source>
</evidence>
<dbReference type="PROSITE" id="PS00640">
    <property type="entry name" value="THIOL_PROTEASE_ASN"/>
    <property type="match status" value="1"/>
</dbReference>
<gene>
    <name evidence="13" type="ORF">ODALV1_LOCUS14548</name>
</gene>
<dbReference type="InterPro" id="IPR025660">
    <property type="entry name" value="Pept_his_AS"/>
</dbReference>
<dbReference type="SMART" id="SM00043">
    <property type="entry name" value="CY"/>
    <property type="match status" value="3"/>
</dbReference>
<dbReference type="InterPro" id="IPR000169">
    <property type="entry name" value="Pept_cys_AS"/>
</dbReference>
<dbReference type="SMART" id="SM00848">
    <property type="entry name" value="Inhibitor_I29"/>
    <property type="match status" value="1"/>
</dbReference>
<comment type="similarity">
    <text evidence="1">Belongs to the peptidase C1 family.</text>
</comment>
<evidence type="ECO:0000256" key="5">
    <source>
        <dbReference type="ARBA" id="ARBA00022807"/>
    </source>
</evidence>
<name>A0ABP1QW44_9HEXA</name>
<feature type="compositionally biased region" description="Acidic residues" evidence="8">
    <location>
        <begin position="263"/>
        <end position="272"/>
    </location>
</feature>
<dbReference type="PRINTS" id="PR00705">
    <property type="entry name" value="PAPAIN"/>
</dbReference>
<keyword evidence="3" id="KW-0645">Protease</keyword>
<protein>
    <recommendedName>
        <fullName evidence="15">Cysteine proteinase</fullName>
    </recommendedName>
</protein>
<feature type="chain" id="PRO_5047082735" description="Cysteine proteinase" evidence="9">
    <location>
        <begin position="21"/>
        <end position="888"/>
    </location>
</feature>
<evidence type="ECO:0000256" key="4">
    <source>
        <dbReference type="ARBA" id="ARBA00022801"/>
    </source>
</evidence>
<dbReference type="InterPro" id="IPR013201">
    <property type="entry name" value="Prot_inhib_I29"/>
</dbReference>
<dbReference type="CDD" id="cd02248">
    <property type="entry name" value="Peptidase_C1A"/>
    <property type="match status" value="1"/>
</dbReference>
<dbReference type="InterPro" id="IPR038765">
    <property type="entry name" value="Papain-like_cys_pep_sf"/>
</dbReference>
<dbReference type="Pfam" id="PF08246">
    <property type="entry name" value="Inhibitor_I29"/>
    <property type="match status" value="1"/>
</dbReference>
<feature type="domain" description="Peptidase C1A papain C-terminal" evidence="11">
    <location>
        <begin position="669"/>
        <end position="886"/>
    </location>
</feature>
<proteinExistence type="inferred from homology"/>
<evidence type="ECO:0000313" key="13">
    <source>
        <dbReference type="EMBL" id="CAL8110912.1"/>
    </source>
</evidence>
<dbReference type="InterPro" id="IPR025661">
    <property type="entry name" value="Pept_asp_AS"/>
</dbReference>
<dbReference type="PROSITE" id="PS00287">
    <property type="entry name" value="CYSTATIN"/>
    <property type="match status" value="2"/>
</dbReference>